<keyword evidence="3" id="KW-1185">Reference proteome</keyword>
<evidence type="ECO:0000313" key="2">
    <source>
        <dbReference type="EMBL" id="NGZ90223.1"/>
    </source>
</evidence>
<keyword evidence="1" id="KW-1133">Transmembrane helix</keyword>
<accession>A0A967AFD3</accession>
<evidence type="ECO:0000313" key="3">
    <source>
        <dbReference type="Proteomes" id="UP000643701"/>
    </source>
</evidence>
<keyword evidence="1" id="KW-0812">Transmembrane</keyword>
<organism evidence="2 3">
    <name type="scientific">Psychroflexus maritimus</name>
    <dbReference type="NCBI Taxonomy" id="2714865"/>
    <lineage>
        <taxon>Bacteria</taxon>
        <taxon>Pseudomonadati</taxon>
        <taxon>Bacteroidota</taxon>
        <taxon>Flavobacteriia</taxon>
        <taxon>Flavobacteriales</taxon>
        <taxon>Flavobacteriaceae</taxon>
        <taxon>Psychroflexus</taxon>
    </lineage>
</organism>
<dbReference type="RefSeq" id="WP_166400475.1">
    <property type="nucleotide sequence ID" value="NZ_JAANAS010000058.1"/>
</dbReference>
<reference evidence="2" key="1">
    <citation type="submission" date="2020-03" db="EMBL/GenBank/DDBJ databases">
        <title>Psychroflexus Maritimus sp. nov., isolate from marine sediment.</title>
        <authorList>
            <person name="Zhong Y.-L."/>
        </authorList>
    </citation>
    <scope>NUCLEOTIDE SEQUENCE</scope>
    <source>
        <strain evidence="2">C1</strain>
    </source>
</reference>
<dbReference type="AlphaFoldDB" id="A0A967AFD3"/>
<feature type="transmembrane region" description="Helical" evidence="1">
    <location>
        <begin position="42"/>
        <end position="58"/>
    </location>
</feature>
<keyword evidence="1" id="KW-0472">Membrane</keyword>
<evidence type="ECO:0000256" key="1">
    <source>
        <dbReference type="SAM" id="Phobius"/>
    </source>
</evidence>
<dbReference type="Proteomes" id="UP000643701">
    <property type="component" value="Unassembled WGS sequence"/>
</dbReference>
<dbReference type="EMBL" id="JAANAS010000058">
    <property type="protein sequence ID" value="NGZ90223.1"/>
    <property type="molecule type" value="Genomic_DNA"/>
</dbReference>
<name>A0A967AFD3_9FLAO</name>
<protein>
    <submittedName>
        <fullName evidence="2">Uncharacterized protein</fullName>
    </submittedName>
</protein>
<sequence length="63" mass="7011">MKKSQQIFTVILLSFFTITNIHAQSLEDAMGGFEDNVNDVPIHMLVYLGLAIGGYLGVNKLRK</sequence>
<comment type="caution">
    <text evidence="2">The sequence shown here is derived from an EMBL/GenBank/DDBJ whole genome shotgun (WGS) entry which is preliminary data.</text>
</comment>
<gene>
    <name evidence="2" type="ORF">G7034_08150</name>
</gene>
<proteinExistence type="predicted"/>